<protein>
    <submittedName>
        <fullName evidence="1">Uncharacterized protein</fullName>
    </submittedName>
</protein>
<name>A0ACC3CHW4_PYRYE</name>
<reference evidence="1" key="1">
    <citation type="submission" date="2019-11" db="EMBL/GenBank/DDBJ databases">
        <title>Nori genome reveals adaptations in red seaweeds to the harsh intertidal environment.</title>
        <authorList>
            <person name="Wang D."/>
            <person name="Mao Y."/>
        </authorList>
    </citation>
    <scope>NUCLEOTIDE SEQUENCE</scope>
    <source>
        <tissue evidence="1">Gametophyte</tissue>
    </source>
</reference>
<organism evidence="1 2">
    <name type="scientific">Pyropia yezoensis</name>
    <name type="common">Susabi-nori</name>
    <name type="synonym">Porphyra yezoensis</name>
    <dbReference type="NCBI Taxonomy" id="2788"/>
    <lineage>
        <taxon>Eukaryota</taxon>
        <taxon>Rhodophyta</taxon>
        <taxon>Bangiophyceae</taxon>
        <taxon>Bangiales</taxon>
        <taxon>Bangiaceae</taxon>
        <taxon>Pyropia</taxon>
    </lineage>
</organism>
<sequence length="481" mass="50088">MASSDPPGVIRNPSGMAERVAATVASATSGPVRMTPGGGGAPSRPGVRSPRARAAGAPVGTPPFYEAASTGALFFQRSRGAAAVPRRGVPSPPPPSRRTVSTMAARRRHLPPEPSLPSPPPAAEPPADPVLAHGVSSQQGMRPTMEDYHVATTFKSSLTSPLVGIYAIFDGHGGQLAAKTAASTFVPALTTGTCHFPDGDLALALTATTARCEEAVLEESRASRSYAGCTLAGLVVRRSELLCANVGDSRVVLGRRGGTTALALSADHSTKLKGETERIAEAGGFIKNDKVMGLLATTRSLGDMDFKDHRRLHFPSSSSGSSGPLITATPDITRTMLEEGDDFAILACDGLWSVLANKEAVRLAARALRRYNDPTAAADALVRLALLRGSTDNVTVVLVALNWTPRTHSPVFGGLFSLHGGNNSASDETTSTAPATGVSLRNGMAALASLRRERSATDETRKGGWRRRVGLRGPPSAPMQK</sequence>
<dbReference type="EMBL" id="CM020620">
    <property type="protein sequence ID" value="KAK1869767.1"/>
    <property type="molecule type" value="Genomic_DNA"/>
</dbReference>
<evidence type="ECO:0000313" key="1">
    <source>
        <dbReference type="EMBL" id="KAK1869767.1"/>
    </source>
</evidence>
<dbReference type="Proteomes" id="UP000798662">
    <property type="component" value="Chromosome 3"/>
</dbReference>
<gene>
    <name evidence="1" type="ORF">I4F81_012233</name>
</gene>
<accession>A0ACC3CHW4</accession>
<proteinExistence type="predicted"/>
<comment type="caution">
    <text evidence="1">The sequence shown here is derived from an EMBL/GenBank/DDBJ whole genome shotgun (WGS) entry which is preliminary data.</text>
</comment>
<keyword evidence="2" id="KW-1185">Reference proteome</keyword>
<evidence type="ECO:0000313" key="2">
    <source>
        <dbReference type="Proteomes" id="UP000798662"/>
    </source>
</evidence>